<proteinExistence type="predicted"/>
<keyword evidence="3" id="KW-1185">Reference proteome</keyword>
<dbReference type="EMBL" id="CAUYUJ010000284">
    <property type="protein sequence ID" value="CAK0789697.1"/>
    <property type="molecule type" value="Genomic_DNA"/>
</dbReference>
<feature type="compositionally biased region" description="Basic residues" evidence="1">
    <location>
        <begin position="332"/>
        <end position="341"/>
    </location>
</feature>
<feature type="region of interest" description="Disordered" evidence="1">
    <location>
        <begin position="1"/>
        <end position="152"/>
    </location>
</feature>
<name>A0ABN9PBT9_9DINO</name>
<dbReference type="Proteomes" id="UP001189429">
    <property type="component" value="Unassembled WGS sequence"/>
</dbReference>
<feature type="compositionally biased region" description="Low complexity" evidence="1">
    <location>
        <begin position="94"/>
        <end position="109"/>
    </location>
</feature>
<reference evidence="2" key="1">
    <citation type="submission" date="2023-10" db="EMBL/GenBank/DDBJ databases">
        <authorList>
            <person name="Chen Y."/>
            <person name="Shah S."/>
            <person name="Dougan E. K."/>
            <person name="Thang M."/>
            <person name="Chan C."/>
        </authorList>
    </citation>
    <scope>NUCLEOTIDE SEQUENCE [LARGE SCALE GENOMIC DNA]</scope>
</reference>
<feature type="region of interest" description="Disordered" evidence="1">
    <location>
        <begin position="322"/>
        <end position="436"/>
    </location>
</feature>
<feature type="compositionally biased region" description="Basic residues" evidence="1">
    <location>
        <begin position="41"/>
        <end position="63"/>
    </location>
</feature>
<feature type="compositionally biased region" description="Basic and acidic residues" evidence="1">
    <location>
        <begin position="26"/>
        <end position="37"/>
    </location>
</feature>
<sequence length="436" mass="48938">LSLLKAAAAVSSAEPEPLPELVPGSRARDARRPREPFCGRPLRRGRQRPRRRSLRRLWRRAARGRGPGRQEEKEEEEQACAPRGPELRRRPRRLCCAGRPRGTAAAGGCSRRGRRQPQRTRRRHPGRRGRLPGRRDGGGLRLFAPDPGRSHESMDDELRVLRQQCSQLHEEVLFATAEHQLASEQKQACESQLQRARYQAELLRRRRTTSLEKAGVTGERSLCLDELQFLEELQALSEQELLEINRLNSSVQAQVSASEAIAQPLEARRREALLEVAAERRRQRRDLLALRRAEAELEQLRGEPSGERARRLRAAVRRAELAVAEDPSAARRPLRRARRAGRREGGARARNWPRPSAGRLPQRRARPGGGGGGLVGLVGRADEPVCGRRGGRARGLAAPPPRPTQFDQIFEDRAPEPDHLRRHLAAGRASSGPLDV</sequence>
<protein>
    <submittedName>
        <fullName evidence="2">Uncharacterized protein</fullName>
    </submittedName>
</protein>
<gene>
    <name evidence="2" type="ORF">PCOR1329_LOCUS1195</name>
</gene>
<accession>A0ABN9PBT9</accession>
<feature type="compositionally biased region" description="Low complexity" evidence="1">
    <location>
        <begin position="1"/>
        <end position="23"/>
    </location>
</feature>
<evidence type="ECO:0000313" key="2">
    <source>
        <dbReference type="EMBL" id="CAK0789697.1"/>
    </source>
</evidence>
<organism evidence="2 3">
    <name type="scientific">Prorocentrum cordatum</name>
    <dbReference type="NCBI Taxonomy" id="2364126"/>
    <lineage>
        <taxon>Eukaryota</taxon>
        <taxon>Sar</taxon>
        <taxon>Alveolata</taxon>
        <taxon>Dinophyceae</taxon>
        <taxon>Prorocentrales</taxon>
        <taxon>Prorocentraceae</taxon>
        <taxon>Prorocentrum</taxon>
    </lineage>
</organism>
<feature type="compositionally biased region" description="Gly residues" evidence="1">
    <location>
        <begin position="367"/>
        <end position="376"/>
    </location>
</feature>
<feature type="compositionally biased region" description="Basic and acidic residues" evidence="1">
    <location>
        <begin position="410"/>
        <end position="419"/>
    </location>
</feature>
<comment type="caution">
    <text evidence="2">The sequence shown here is derived from an EMBL/GenBank/DDBJ whole genome shotgun (WGS) entry which is preliminary data.</text>
</comment>
<feature type="compositionally biased region" description="Basic residues" evidence="1">
    <location>
        <begin position="111"/>
        <end position="132"/>
    </location>
</feature>
<evidence type="ECO:0000256" key="1">
    <source>
        <dbReference type="SAM" id="MobiDB-lite"/>
    </source>
</evidence>
<evidence type="ECO:0000313" key="3">
    <source>
        <dbReference type="Proteomes" id="UP001189429"/>
    </source>
</evidence>
<feature type="non-terminal residue" evidence="2">
    <location>
        <position position="1"/>
    </location>
</feature>